<protein>
    <submittedName>
        <fullName evidence="2">DUF2383 domain-containing protein</fullName>
    </submittedName>
</protein>
<proteinExistence type="predicted"/>
<accession>A0A858RG39</accession>
<dbReference type="Pfam" id="PF09537">
    <property type="entry name" value="DUF2383"/>
    <property type="match status" value="1"/>
</dbReference>
<organism evidence="2 3">
    <name type="scientific">Luteolibacter luteus</name>
    <dbReference type="NCBI Taxonomy" id="2728835"/>
    <lineage>
        <taxon>Bacteria</taxon>
        <taxon>Pseudomonadati</taxon>
        <taxon>Verrucomicrobiota</taxon>
        <taxon>Verrucomicrobiia</taxon>
        <taxon>Verrucomicrobiales</taxon>
        <taxon>Verrucomicrobiaceae</taxon>
        <taxon>Luteolibacter</taxon>
    </lineage>
</organism>
<dbReference type="CDD" id="cd00657">
    <property type="entry name" value="Ferritin_like"/>
    <property type="match status" value="1"/>
</dbReference>
<gene>
    <name evidence="2" type="ORF">HHL09_04715</name>
</gene>
<dbReference type="KEGG" id="luo:HHL09_04715"/>
<evidence type="ECO:0000313" key="2">
    <source>
        <dbReference type="EMBL" id="QJE95103.1"/>
    </source>
</evidence>
<dbReference type="Gene3D" id="1.20.1260.10">
    <property type="match status" value="1"/>
</dbReference>
<evidence type="ECO:0000313" key="3">
    <source>
        <dbReference type="Proteomes" id="UP000501812"/>
    </source>
</evidence>
<dbReference type="AlphaFoldDB" id="A0A858RG39"/>
<dbReference type="InterPro" id="IPR012347">
    <property type="entry name" value="Ferritin-like"/>
</dbReference>
<dbReference type="SUPFAM" id="SSF47240">
    <property type="entry name" value="Ferritin-like"/>
    <property type="match status" value="1"/>
</dbReference>
<dbReference type="Proteomes" id="UP000501812">
    <property type="component" value="Chromosome"/>
</dbReference>
<dbReference type="EMBL" id="CP051774">
    <property type="protein sequence ID" value="QJE95103.1"/>
    <property type="molecule type" value="Genomic_DNA"/>
</dbReference>
<keyword evidence="3" id="KW-1185">Reference proteome</keyword>
<name>A0A858RG39_9BACT</name>
<dbReference type="RefSeq" id="WP_169453324.1">
    <property type="nucleotide sequence ID" value="NZ_CP051774.1"/>
</dbReference>
<feature type="domain" description="DUF2383" evidence="1">
    <location>
        <begin position="8"/>
        <end position="112"/>
    </location>
</feature>
<reference evidence="2 3" key="1">
    <citation type="submission" date="2020-04" db="EMBL/GenBank/DDBJ databases">
        <title>Luteolibacter sp. G-1-1-1 isolated from soil.</title>
        <authorList>
            <person name="Dahal R.H."/>
        </authorList>
    </citation>
    <scope>NUCLEOTIDE SEQUENCE [LARGE SCALE GENOMIC DNA]</scope>
    <source>
        <strain evidence="2 3">G-1-1-1</strain>
    </source>
</reference>
<dbReference type="InterPro" id="IPR019052">
    <property type="entry name" value="DUF2383"/>
</dbReference>
<dbReference type="InterPro" id="IPR009078">
    <property type="entry name" value="Ferritin-like_SF"/>
</dbReference>
<sequence>MNATSECIEVCNSLLRGEISAVETYDQAIEKFREEPERSALEGIRSDHQRSVGRLRQHLIDMGAEPATDSGAWGSFAQAVEGTAKALGQSPALAALEQGENHGIDEYEEALRNSNVMEEIKIVIRQDLLPALSSHVATLDRLRAR</sequence>
<evidence type="ECO:0000259" key="1">
    <source>
        <dbReference type="Pfam" id="PF09537"/>
    </source>
</evidence>